<name>A0AAE9Z6S5_9GAMM</name>
<sequence>MDIKIIDKLLGKSSALNELQTAFNKNNVALEQELILGEGDYRAYIERSSEGICYVFTDEAVF</sequence>
<dbReference type="RefSeq" id="WP_044841443.1">
    <property type="nucleotide sequence ID" value="NZ_CP059733.1"/>
</dbReference>
<dbReference type="AlphaFoldDB" id="A0AAE9Z6S5"/>
<protein>
    <submittedName>
        <fullName evidence="1">Uncharacterized protein</fullName>
    </submittedName>
</protein>
<dbReference type="EMBL" id="CP059733">
    <property type="protein sequence ID" value="WDE07039.1"/>
    <property type="molecule type" value="Genomic_DNA"/>
</dbReference>
<gene>
    <name evidence="1" type="ORF">SG34_009190</name>
</gene>
<evidence type="ECO:0000313" key="2">
    <source>
        <dbReference type="Proteomes" id="UP000032352"/>
    </source>
</evidence>
<proteinExistence type="predicted"/>
<dbReference type="KEGG" id="tvd:SG34_009190"/>
<evidence type="ECO:0000313" key="1">
    <source>
        <dbReference type="EMBL" id="WDE07039.1"/>
    </source>
</evidence>
<accession>A0AAE9Z6S5</accession>
<reference evidence="1 2" key="2">
    <citation type="journal article" date="2022" name="Mar. Drugs">
        <title>Bioassay-Guided Fractionation Leads to the Detection of Cholic Acid Generated by the Rare Thalassomonas sp.</title>
        <authorList>
            <person name="Pheiffer F."/>
            <person name="Schneider Y.K."/>
            <person name="Hansen E.H."/>
            <person name="Andersen J.H."/>
            <person name="Isaksson J."/>
            <person name="Busche T."/>
            <person name="R C."/>
            <person name="Kalinowski J."/>
            <person name="Zyl L.V."/>
            <person name="Trindade M."/>
        </authorList>
    </citation>
    <scope>NUCLEOTIDE SEQUENCE [LARGE SCALE GENOMIC DNA]</scope>
    <source>
        <strain evidence="1 2">XOM25</strain>
    </source>
</reference>
<dbReference type="Proteomes" id="UP000032352">
    <property type="component" value="Chromosome"/>
</dbReference>
<keyword evidence="2" id="KW-1185">Reference proteome</keyword>
<reference evidence="1 2" key="1">
    <citation type="journal article" date="2015" name="Genome Announc.">
        <title>Draft Genome Sequences of Marine Isolates of Thalassomonas viridans and Thalassomonas actiniarum.</title>
        <authorList>
            <person name="Olonade I."/>
            <person name="van Zyl L.J."/>
            <person name="Trindade M."/>
        </authorList>
    </citation>
    <scope>NUCLEOTIDE SEQUENCE [LARGE SCALE GENOMIC DNA]</scope>
    <source>
        <strain evidence="1 2">XOM25</strain>
    </source>
</reference>
<organism evidence="1 2">
    <name type="scientific">Thalassomonas viridans</name>
    <dbReference type="NCBI Taxonomy" id="137584"/>
    <lineage>
        <taxon>Bacteria</taxon>
        <taxon>Pseudomonadati</taxon>
        <taxon>Pseudomonadota</taxon>
        <taxon>Gammaproteobacteria</taxon>
        <taxon>Alteromonadales</taxon>
        <taxon>Colwelliaceae</taxon>
        <taxon>Thalassomonas</taxon>
    </lineage>
</organism>